<evidence type="ECO:0000313" key="3">
    <source>
        <dbReference type="EMBL" id="KAK7839667.1"/>
    </source>
</evidence>
<protein>
    <submittedName>
        <fullName evidence="3">Ribulose bisphosphate carboxylase large chain</fullName>
    </submittedName>
</protein>
<dbReference type="InterPro" id="IPR036376">
    <property type="entry name" value="RuBisCO_lsu_C_sf"/>
</dbReference>
<organism evidence="3 4">
    <name type="scientific">Quercus suber</name>
    <name type="common">Cork oak</name>
    <dbReference type="NCBI Taxonomy" id="58331"/>
    <lineage>
        <taxon>Eukaryota</taxon>
        <taxon>Viridiplantae</taxon>
        <taxon>Streptophyta</taxon>
        <taxon>Embryophyta</taxon>
        <taxon>Tracheophyta</taxon>
        <taxon>Spermatophyta</taxon>
        <taxon>Magnoliopsida</taxon>
        <taxon>eudicotyledons</taxon>
        <taxon>Gunneridae</taxon>
        <taxon>Pentapetalae</taxon>
        <taxon>rosids</taxon>
        <taxon>fabids</taxon>
        <taxon>Fagales</taxon>
        <taxon>Fagaceae</taxon>
        <taxon>Quercus</taxon>
    </lineage>
</organism>
<dbReference type="Proteomes" id="UP000237347">
    <property type="component" value="Unassembled WGS sequence"/>
</dbReference>
<evidence type="ECO:0000256" key="1">
    <source>
        <dbReference type="ARBA" id="ARBA00022481"/>
    </source>
</evidence>
<keyword evidence="4" id="KW-1185">Reference proteome</keyword>
<proteinExistence type="predicted"/>
<gene>
    <name evidence="3" type="primary">rbcL_0</name>
    <name evidence="3" type="ORF">CFP56_017626</name>
</gene>
<evidence type="ECO:0000313" key="4">
    <source>
        <dbReference type="Proteomes" id="UP000237347"/>
    </source>
</evidence>
<sequence length="408" mass="45922">MGFYQANVNRAKVDLVRPFNLSPPFQSAASVFFAPEIMSQRARSMRDQGKAPMYATSHGDNSSNDETASASEQVARVLQSRFNCGEEDTRPVGGISIETWSKKWCSVEMASVSYESRTISRGAYSRRKPARGRGSSEGEMRAKDLVIDIDADFPRKSFVANEQDIEELSIRSEVSALLGRMPSAMGYQPTLSTEIDNLTDLAFAMTFTHLDATTVLSRGLATTVFISLKIGSLYQVFCLWLQGVFTGTLVHPWGNAPIVVANRLALESCVQAHNERRDLAREGNEIIHERFKTKSICVNEDIDRLDMLILLNKYPILHDNGFDCFILITIVLLPVRATHSASKYSFIWSLLENHKIELPLTSSNQPIKRVVRHFRGRQLFCSIQDDTCIGIKYIYIYIFESMFNVSLC</sequence>
<dbReference type="GO" id="GO:0000287">
    <property type="term" value="F:magnesium ion binding"/>
    <property type="evidence" value="ECO:0007669"/>
    <property type="project" value="InterPro"/>
</dbReference>
<keyword evidence="1" id="KW-0488">Methylation</keyword>
<dbReference type="AlphaFoldDB" id="A0AAW0KLG9"/>
<dbReference type="InterPro" id="IPR033966">
    <property type="entry name" value="RuBisCO"/>
</dbReference>
<name>A0AAW0KLG9_QUESU</name>
<dbReference type="Gene3D" id="3.20.20.110">
    <property type="entry name" value="Ribulose bisphosphate carboxylase, large subunit, C-terminal domain"/>
    <property type="match status" value="1"/>
</dbReference>
<feature type="compositionally biased region" description="Polar residues" evidence="2">
    <location>
        <begin position="58"/>
        <end position="72"/>
    </location>
</feature>
<evidence type="ECO:0000256" key="2">
    <source>
        <dbReference type="SAM" id="MobiDB-lite"/>
    </source>
</evidence>
<accession>A0AAW0KLG9</accession>
<dbReference type="SUPFAM" id="SSF51649">
    <property type="entry name" value="RuBisCo, C-terminal domain"/>
    <property type="match status" value="1"/>
</dbReference>
<dbReference type="PANTHER" id="PTHR42704:SF17">
    <property type="entry name" value="RIBULOSE BISPHOSPHATE CARBOXYLASE LARGE CHAIN"/>
    <property type="match status" value="1"/>
</dbReference>
<comment type="caution">
    <text evidence="3">The sequence shown here is derived from an EMBL/GenBank/DDBJ whole genome shotgun (WGS) entry which is preliminary data.</text>
</comment>
<dbReference type="EMBL" id="PKMF04000278">
    <property type="protein sequence ID" value="KAK7839667.1"/>
    <property type="molecule type" value="Genomic_DNA"/>
</dbReference>
<feature type="region of interest" description="Disordered" evidence="2">
    <location>
        <begin position="43"/>
        <end position="72"/>
    </location>
</feature>
<reference evidence="3 4" key="1">
    <citation type="journal article" date="2018" name="Sci. Data">
        <title>The draft genome sequence of cork oak.</title>
        <authorList>
            <person name="Ramos A.M."/>
            <person name="Usie A."/>
            <person name="Barbosa P."/>
            <person name="Barros P.M."/>
            <person name="Capote T."/>
            <person name="Chaves I."/>
            <person name="Simoes F."/>
            <person name="Abreu I."/>
            <person name="Carrasquinho I."/>
            <person name="Faro C."/>
            <person name="Guimaraes J.B."/>
            <person name="Mendonca D."/>
            <person name="Nobrega F."/>
            <person name="Rodrigues L."/>
            <person name="Saibo N.J.M."/>
            <person name="Varela M.C."/>
            <person name="Egas C."/>
            <person name="Matos J."/>
            <person name="Miguel C.M."/>
            <person name="Oliveira M.M."/>
            <person name="Ricardo C.P."/>
            <person name="Goncalves S."/>
        </authorList>
    </citation>
    <scope>NUCLEOTIDE SEQUENCE [LARGE SCALE GENOMIC DNA]</scope>
    <source>
        <strain evidence="4">cv. HL8</strain>
    </source>
</reference>
<dbReference type="PANTHER" id="PTHR42704">
    <property type="entry name" value="RIBULOSE BISPHOSPHATE CARBOXYLASE"/>
    <property type="match status" value="1"/>
</dbReference>